<proteinExistence type="predicted"/>
<dbReference type="AlphaFoldDB" id="A0A0C9U5M0"/>
<name>A0A0C9U5M0_PAXIN</name>
<reference evidence="3" key="2">
    <citation type="submission" date="2015-01" db="EMBL/GenBank/DDBJ databases">
        <title>Evolutionary Origins and Diversification of the Mycorrhizal Mutualists.</title>
        <authorList>
            <consortium name="DOE Joint Genome Institute"/>
            <consortium name="Mycorrhizal Genomics Consortium"/>
            <person name="Kohler A."/>
            <person name="Kuo A."/>
            <person name="Nagy L.G."/>
            <person name="Floudas D."/>
            <person name="Copeland A."/>
            <person name="Barry K.W."/>
            <person name="Cichocki N."/>
            <person name="Veneault-Fourrey C."/>
            <person name="LaButti K."/>
            <person name="Lindquist E.A."/>
            <person name="Lipzen A."/>
            <person name="Lundell T."/>
            <person name="Morin E."/>
            <person name="Murat C."/>
            <person name="Riley R."/>
            <person name="Ohm R."/>
            <person name="Sun H."/>
            <person name="Tunlid A."/>
            <person name="Henrissat B."/>
            <person name="Grigoriev I.V."/>
            <person name="Hibbett D.S."/>
            <person name="Martin F."/>
        </authorList>
    </citation>
    <scope>NUCLEOTIDE SEQUENCE [LARGE SCALE GENOMIC DNA]</scope>
    <source>
        <strain evidence="3">ATCC 200175</strain>
    </source>
</reference>
<evidence type="ECO:0000313" key="3">
    <source>
        <dbReference type="Proteomes" id="UP000053647"/>
    </source>
</evidence>
<keyword evidence="3" id="KW-1185">Reference proteome</keyword>
<evidence type="ECO:0000313" key="2">
    <source>
        <dbReference type="EMBL" id="KIJ14697.1"/>
    </source>
</evidence>
<sequence>MGPDSAMLTWHPPPLRTEANDEVPGKAPYNQTDDYLESLVNSPHIVIPSSPPSPLLNPRLPEKKLKVPSRSVARRLLNPHRIGLRLGALTPAERRVLLLGALFVVGAAIALKSARMPGASSVAKASGGDALKRLWQGKWTLISSAVAAWGRGLP</sequence>
<organism evidence="2 3">
    <name type="scientific">Paxillus involutus ATCC 200175</name>
    <dbReference type="NCBI Taxonomy" id="664439"/>
    <lineage>
        <taxon>Eukaryota</taxon>
        <taxon>Fungi</taxon>
        <taxon>Dikarya</taxon>
        <taxon>Basidiomycota</taxon>
        <taxon>Agaricomycotina</taxon>
        <taxon>Agaricomycetes</taxon>
        <taxon>Agaricomycetidae</taxon>
        <taxon>Boletales</taxon>
        <taxon>Paxilineae</taxon>
        <taxon>Paxillaceae</taxon>
        <taxon>Paxillus</taxon>
    </lineage>
</organism>
<dbReference type="Proteomes" id="UP000053647">
    <property type="component" value="Unassembled WGS sequence"/>
</dbReference>
<evidence type="ECO:0000256" key="1">
    <source>
        <dbReference type="SAM" id="MobiDB-lite"/>
    </source>
</evidence>
<dbReference type="HOGENOM" id="CLU_1704796_0_0_1"/>
<feature type="region of interest" description="Disordered" evidence="1">
    <location>
        <begin position="1"/>
        <end position="32"/>
    </location>
</feature>
<reference evidence="2 3" key="1">
    <citation type="submission" date="2014-06" db="EMBL/GenBank/DDBJ databases">
        <authorList>
            <consortium name="DOE Joint Genome Institute"/>
            <person name="Kuo A."/>
            <person name="Kohler A."/>
            <person name="Nagy L.G."/>
            <person name="Floudas D."/>
            <person name="Copeland A."/>
            <person name="Barry K.W."/>
            <person name="Cichocki N."/>
            <person name="Veneault-Fourrey C."/>
            <person name="LaButti K."/>
            <person name="Lindquist E.A."/>
            <person name="Lipzen A."/>
            <person name="Lundell T."/>
            <person name="Morin E."/>
            <person name="Murat C."/>
            <person name="Sun H."/>
            <person name="Tunlid A."/>
            <person name="Henrissat B."/>
            <person name="Grigoriev I.V."/>
            <person name="Hibbett D.S."/>
            <person name="Martin F."/>
            <person name="Nordberg H.P."/>
            <person name="Cantor M.N."/>
            <person name="Hua S.X."/>
        </authorList>
    </citation>
    <scope>NUCLEOTIDE SEQUENCE [LARGE SCALE GENOMIC DNA]</scope>
    <source>
        <strain evidence="2 3">ATCC 200175</strain>
    </source>
</reference>
<protein>
    <submittedName>
        <fullName evidence="2">Uncharacterized protein</fullName>
    </submittedName>
</protein>
<gene>
    <name evidence="2" type="ORF">PAXINDRAFT_169604</name>
</gene>
<dbReference type="EMBL" id="KN819341">
    <property type="protein sequence ID" value="KIJ14697.1"/>
    <property type="molecule type" value="Genomic_DNA"/>
</dbReference>
<accession>A0A0C9U5M0</accession>